<protein>
    <submittedName>
        <fullName evidence="2">Uncharacterized protein</fullName>
    </submittedName>
</protein>
<dbReference type="Proteomes" id="UP000233350">
    <property type="component" value="Unassembled WGS sequence"/>
</dbReference>
<sequence length="65" mass="7311">MQEIEQAQNTAKRAVKIALIACVITILFATLSLWVLLNQITATANLTKMQKVQEARLEKLESIQK</sequence>
<keyword evidence="1" id="KW-0472">Membrane</keyword>
<keyword evidence="1" id="KW-0812">Transmembrane</keyword>
<proteinExistence type="predicted"/>
<evidence type="ECO:0000256" key="1">
    <source>
        <dbReference type="SAM" id="Phobius"/>
    </source>
</evidence>
<feature type="transmembrane region" description="Helical" evidence="1">
    <location>
        <begin position="17"/>
        <end position="37"/>
    </location>
</feature>
<dbReference type="EMBL" id="MBPK01000008">
    <property type="protein sequence ID" value="PKT82207.1"/>
    <property type="molecule type" value="Genomic_DNA"/>
</dbReference>
<organism evidence="2 3">
    <name type="scientific">Helicobacter winghamensis</name>
    <dbReference type="NCBI Taxonomy" id="157268"/>
    <lineage>
        <taxon>Bacteria</taxon>
        <taxon>Pseudomonadati</taxon>
        <taxon>Campylobacterota</taxon>
        <taxon>Epsilonproteobacteria</taxon>
        <taxon>Campylobacterales</taxon>
        <taxon>Helicobacteraceae</taxon>
        <taxon>Helicobacter</taxon>
    </lineage>
</organism>
<dbReference type="AlphaFoldDB" id="A0A2N3PKR4"/>
<dbReference type="Pfam" id="PF17402">
    <property type="entry name" value="DUF5408"/>
    <property type="match status" value="1"/>
</dbReference>
<keyword evidence="3" id="KW-1185">Reference proteome</keyword>
<dbReference type="STRING" id="556267.HWAG_00820"/>
<comment type="caution">
    <text evidence="2">The sequence shown here is derived from an EMBL/GenBank/DDBJ whole genome shotgun (WGS) entry which is preliminary data.</text>
</comment>
<gene>
    <name evidence="2" type="ORF">BCM31_02035</name>
</gene>
<name>A0A2N3PKR4_9HELI</name>
<evidence type="ECO:0000313" key="3">
    <source>
        <dbReference type="Proteomes" id="UP000233350"/>
    </source>
</evidence>
<dbReference type="InterPro" id="IPR035366">
    <property type="entry name" value="DUF5408"/>
</dbReference>
<evidence type="ECO:0000313" key="2">
    <source>
        <dbReference type="EMBL" id="PKT82207.1"/>
    </source>
</evidence>
<dbReference type="GeneID" id="97290067"/>
<reference evidence="2 3" key="1">
    <citation type="submission" date="2016-07" db="EMBL/GenBank/DDBJ databases">
        <title>Detection of Helicobacter winghamensis from caecal content of red fox (Vulpes vulpes).</title>
        <authorList>
            <person name="Zanoni R.G."/>
            <person name="Florio D."/>
            <person name="Caffara M."/>
            <person name="Renzi M."/>
            <person name="Parisi A."/>
            <person name="Pasquali F."/>
            <person name="Manfreda G."/>
        </authorList>
    </citation>
    <scope>NUCLEOTIDE SEQUENCE [LARGE SCALE GENOMIC DNA]</scope>
    <source>
        <strain evidence="2 3">295_13</strain>
    </source>
</reference>
<dbReference type="OrthoDB" id="5328442at2"/>
<dbReference type="RefSeq" id="WP_006802516.1">
    <property type="nucleotide sequence ID" value="NZ_CABKOI010000020.1"/>
</dbReference>
<keyword evidence="1" id="KW-1133">Transmembrane helix</keyword>
<accession>A0A2N3PKR4</accession>